<organism evidence="12 13">
    <name type="scientific">Pseudovibrio axinellae</name>
    <dbReference type="NCBI Taxonomy" id="989403"/>
    <lineage>
        <taxon>Bacteria</taxon>
        <taxon>Pseudomonadati</taxon>
        <taxon>Pseudomonadota</taxon>
        <taxon>Alphaproteobacteria</taxon>
        <taxon>Hyphomicrobiales</taxon>
        <taxon>Stappiaceae</taxon>
        <taxon>Pseudovibrio</taxon>
    </lineage>
</organism>
<evidence type="ECO:0000256" key="2">
    <source>
        <dbReference type="ARBA" id="ARBA00005417"/>
    </source>
</evidence>
<evidence type="ECO:0000313" key="13">
    <source>
        <dbReference type="Proteomes" id="UP000076577"/>
    </source>
</evidence>
<dbReference type="SUPFAM" id="SSF52540">
    <property type="entry name" value="P-loop containing nucleoside triphosphate hydrolases"/>
    <property type="match status" value="1"/>
</dbReference>
<dbReference type="GO" id="GO:0030256">
    <property type="term" value="C:type I protein secretion system complex"/>
    <property type="evidence" value="ECO:0007669"/>
    <property type="project" value="InterPro"/>
</dbReference>
<dbReference type="InterPro" id="IPR003593">
    <property type="entry name" value="AAA+_ATPase"/>
</dbReference>
<dbReference type="PANTHER" id="PTHR24221:SF248">
    <property type="entry name" value="ABC TRANSPORTER TRANSMEMBRANE REGION"/>
    <property type="match status" value="1"/>
</dbReference>
<dbReference type="InterPro" id="IPR036640">
    <property type="entry name" value="ABC1_TM_sf"/>
</dbReference>
<evidence type="ECO:0000259" key="11">
    <source>
        <dbReference type="PROSITE" id="PS50929"/>
    </source>
</evidence>
<feature type="transmembrane region" description="Helical" evidence="9">
    <location>
        <begin position="151"/>
        <end position="180"/>
    </location>
</feature>
<feature type="transmembrane region" description="Helical" evidence="9">
    <location>
        <begin position="253"/>
        <end position="271"/>
    </location>
</feature>
<dbReference type="GO" id="GO:0016887">
    <property type="term" value="F:ATP hydrolysis activity"/>
    <property type="evidence" value="ECO:0007669"/>
    <property type="project" value="InterPro"/>
</dbReference>
<dbReference type="GO" id="GO:0030253">
    <property type="term" value="P:protein secretion by the type I secretion system"/>
    <property type="evidence" value="ECO:0007669"/>
    <property type="project" value="InterPro"/>
</dbReference>
<dbReference type="NCBIfam" id="TIGR01842">
    <property type="entry name" value="type_I_sec_PrtD"/>
    <property type="match status" value="1"/>
</dbReference>
<feature type="compositionally biased region" description="Low complexity" evidence="8">
    <location>
        <begin position="583"/>
        <end position="592"/>
    </location>
</feature>
<dbReference type="STRING" id="989403.SAMN05421798_1302"/>
<sequence>MTAMQNTLSLKPRRIVAEAFAASRSGYAGVGVLSLVINLLMLTGPMFMLQIYDRVLASHSVPTLVIIASFAGILYLFFALLEGIRARGLSRISQEIDARLSRTAFLANLRVPLRMGNSGKNVDPIRDLETMRQFWGGQGPAALFDIPWMPIYLGLVFVLHFWLGMLALAGAVIILSLVLANEFMSRDPSRELASQNAQRSNTRSGARRNAEVVRALGMSATLTNKWDEANARFYDAQTKAGDRASLFATAIKAFRFLLGSAVLAVGAWLAILQEVSPGVMIAASIITSRALSPVEQAVGQWRVFIAARQARARLEKSLEGLDETPPETELPLPSKTLNVQQIATAPPGARAVTLAGVNFELKAGDGMGVIGPSGSGKTSLVRALVGVWPILRGAVRLDGAELGQWSEDRLGTAVGYLPQDVELFDGTIAENISRFTAERDDEKILEAAQLAHVHELVTSLADGYDTQVGEGGALLSAGQRQRVGLARALYDSPFLIVLDEPNSNLDSEGEAALTRAIKLMRETGSIVIVVAHRPSAISAVDLLLVVKDGQQAAFGPKDEVLPKISTPAGVPAPGAKPAPGAQPAPAAANTGPLSVVPHA</sequence>
<dbReference type="PATRIC" id="fig|989403.3.peg.2785"/>
<evidence type="ECO:0000259" key="10">
    <source>
        <dbReference type="PROSITE" id="PS50893"/>
    </source>
</evidence>
<keyword evidence="7 9" id="KW-0472">Membrane</keyword>
<feature type="transmembrane region" description="Helical" evidence="9">
    <location>
        <begin position="61"/>
        <end position="81"/>
    </location>
</feature>
<dbReference type="Gene3D" id="1.20.1560.10">
    <property type="entry name" value="ABC transporter type 1, transmembrane domain"/>
    <property type="match status" value="1"/>
</dbReference>
<feature type="domain" description="ABC transporter" evidence="10">
    <location>
        <begin position="337"/>
        <end position="573"/>
    </location>
</feature>
<proteinExistence type="inferred from homology"/>
<evidence type="ECO:0000256" key="8">
    <source>
        <dbReference type="SAM" id="MobiDB-lite"/>
    </source>
</evidence>
<feature type="domain" description="ABC transmembrane type-1" evidence="11">
    <location>
        <begin position="28"/>
        <end position="306"/>
    </location>
</feature>
<protein>
    <submittedName>
        <fullName evidence="12">Type I secretion system ATP-binding protein PrsD</fullName>
    </submittedName>
</protein>
<dbReference type="EMBL" id="LMCB01000021">
    <property type="protein sequence ID" value="KZL18418.1"/>
    <property type="molecule type" value="Genomic_DNA"/>
</dbReference>
<dbReference type="InterPro" id="IPR027417">
    <property type="entry name" value="P-loop_NTPase"/>
</dbReference>
<dbReference type="GO" id="GO:0005524">
    <property type="term" value="F:ATP binding"/>
    <property type="evidence" value="ECO:0007669"/>
    <property type="project" value="UniProtKB-KW"/>
</dbReference>
<dbReference type="Pfam" id="PF00664">
    <property type="entry name" value="ABC_membrane"/>
    <property type="match status" value="1"/>
</dbReference>
<evidence type="ECO:0000256" key="7">
    <source>
        <dbReference type="ARBA" id="ARBA00023136"/>
    </source>
</evidence>
<evidence type="ECO:0000256" key="1">
    <source>
        <dbReference type="ARBA" id="ARBA00004651"/>
    </source>
</evidence>
<dbReference type="SMART" id="SM00382">
    <property type="entry name" value="AAA"/>
    <property type="match status" value="1"/>
</dbReference>
<name>A0A165Y3Z0_9HYPH</name>
<keyword evidence="13" id="KW-1185">Reference proteome</keyword>
<dbReference type="InterPro" id="IPR011527">
    <property type="entry name" value="ABC1_TM_dom"/>
</dbReference>
<evidence type="ECO:0000256" key="4">
    <source>
        <dbReference type="ARBA" id="ARBA00022741"/>
    </source>
</evidence>
<keyword evidence="4" id="KW-0547">Nucleotide-binding</keyword>
<dbReference type="InterPro" id="IPR039421">
    <property type="entry name" value="Type_1_exporter"/>
</dbReference>
<dbReference type="PROSITE" id="PS50929">
    <property type="entry name" value="ABC_TM1F"/>
    <property type="match status" value="1"/>
</dbReference>
<keyword evidence="6 9" id="KW-1133">Transmembrane helix</keyword>
<gene>
    <name evidence="12" type="primary">prsD_2</name>
    <name evidence="12" type="ORF">PsAD2_02603</name>
</gene>
<dbReference type="GO" id="GO:0005886">
    <property type="term" value="C:plasma membrane"/>
    <property type="evidence" value="ECO:0007669"/>
    <property type="project" value="UniProtKB-SubCell"/>
</dbReference>
<feature type="transmembrane region" description="Helical" evidence="9">
    <location>
        <begin position="27"/>
        <end position="49"/>
    </location>
</feature>
<dbReference type="AlphaFoldDB" id="A0A165Y3Z0"/>
<keyword evidence="5 12" id="KW-0067">ATP-binding</keyword>
<dbReference type="Proteomes" id="UP000076577">
    <property type="component" value="Unassembled WGS sequence"/>
</dbReference>
<dbReference type="GO" id="GO:0140359">
    <property type="term" value="F:ABC-type transporter activity"/>
    <property type="evidence" value="ECO:0007669"/>
    <property type="project" value="InterPro"/>
</dbReference>
<evidence type="ECO:0000256" key="5">
    <source>
        <dbReference type="ARBA" id="ARBA00022840"/>
    </source>
</evidence>
<dbReference type="Pfam" id="PF00005">
    <property type="entry name" value="ABC_tran"/>
    <property type="match status" value="1"/>
</dbReference>
<comment type="caution">
    <text evidence="12">The sequence shown here is derived from an EMBL/GenBank/DDBJ whole genome shotgun (WGS) entry which is preliminary data.</text>
</comment>
<dbReference type="RefSeq" id="WP_420848496.1">
    <property type="nucleotide sequence ID" value="NZ_FOFM01000030.1"/>
</dbReference>
<keyword evidence="3 9" id="KW-0812">Transmembrane</keyword>
<evidence type="ECO:0000256" key="3">
    <source>
        <dbReference type="ARBA" id="ARBA00022692"/>
    </source>
</evidence>
<comment type="subcellular location">
    <subcellularLocation>
        <location evidence="1">Cell membrane</location>
        <topology evidence="1">Multi-pass membrane protein</topology>
    </subcellularLocation>
</comment>
<dbReference type="PROSITE" id="PS50893">
    <property type="entry name" value="ABC_TRANSPORTER_2"/>
    <property type="match status" value="1"/>
</dbReference>
<accession>A0A165Y3Z0</accession>
<dbReference type="SUPFAM" id="SSF90123">
    <property type="entry name" value="ABC transporter transmembrane region"/>
    <property type="match status" value="1"/>
</dbReference>
<dbReference type="InterPro" id="IPR003439">
    <property type="entry name" value="ABC_transporter-like_ATP-bd"/>
</dbReference>
<dbReference type="PROSITE" id="PS00211">
    <property type="entry name" value="ABC_TRANSPORTER_1"/>
    <property type="match status" value="1"/>
</dbReference>
<reference evidence="12 13" key="1">
    <citation type="journal article" date="2016" name="Front. Microbiol.">
        <title>Comparative Genomic Analysis Reveals a Diverse Repertoire of Genes Involved in Prokaryote-Eukaryote Interactions within the Pseudovibrio Genus.</title>
        <authorList>
            <person name="Romano S."/>
            <person name="Fernandez-Guerra A."/>
            <person name="Reen F.J."/>
            <person name="Glockner F.O."/>
            <person name="Crowley S.P."/>
            <person name="O'Sullivan O."/>
            <person name="Cotter P.D."/>
            <person name="Adams C."/>
            <person name="Dobson A.D."/>
            <person name="O'Gara F."/>
        </authorList>
    </citation>
    <scope>NUCLEOTIDE SEQUENCE [LARGE SCALE GENOMIC DNA]</scope>
    <source>
        <strain evidence="12 13">Ad2</strain>
    </source>
</reference>
<dbReference type="InterPro" id="IPR010128">
    <property type="entry name" value="ATPase_T1SS_PrtD-like"/>
</dbReference>
<evidence type="ECO:0000256" key="6">
    <source>
        <dbReference type="ARBA" id="ARBA00022989"/>
    </source>
</evidence>
<evidence type="ECO:0000313" key="12">
    <source>
        <dbReference type="EMBL" id="KZL18418.1"/>
    </source>
</evidence>
<comment type="similarity">
    <text evidence="2">Belongs to the ABC transporter superfamily.</text>
</comment>
<dbReference type="PANTHER" id="PTHR24221">
    <property type="entry name" value="ATP-BINDING CASSETTE SUB-FAMILY B"/>
    <property type="match status" value="1"/>
</dbReference>
<dbReference type="Gene3D" id="3.40.50.300">
    <property type="entry name" value="P-loop containing nucleotide triphosphate hydrolases"/>
    <property type="match status" value="1"/>
</dbReference>
<dbReference type="InterPro" id="IPR017871">
    <property type="entry name" value="ABC_transporter-like_CS"/>
</dbReference>
<feature type="region of interest" description="Disordered" evidence="8">
    <location>
        <begin position="565"/>
        <end position="599"/>
    </location>
</feature>
<evidence type="ECO:0000256" key="9">
    <source>
        <dbReference type="SAM" id="Phobius"/>
    </source>
</evidence>
<dbReference type="GO" id="GO:0034040">
    <property type="term" value="F:ATPase-coupled lipid transmembrane transporter activity"/>
    <property type="evidence" value="ECO:0007669"/>
    <property type="project" value="TreeGrafter"/>
</dbReference>